<gene>
    <name evidence="2" type="ORF">LCER1_G008149</name>
</gene>
<dbReference type="InterPro" id="IPR011333">
    <property type="entry name" value="SKP1/BTB/POZ_sf"/>
</dbReference>
<protein>
    <recommendedName>
        <fullName evidence="1">BTB domain-containing protein</fullName>
    </recommendedName>
</protein>
<feature type="domain" description="BTB" evidence="1">
    <location>
        <begin position="62"/>
        <end position="123"/>
    </location>
</feature>
<dbReference type="PANTHER" id="PTHR47843">
    <property type="entry name" value="BTB DOMAIN-CONTAINING PROTEIN-RELATED"/>
    <property type="match status" value="1"/>
</dbReference>
<dbReference type="Gene3D" id="3.30.710.10">
    <property type="entry name" value="Potassium Channel Kv1.1, Chain A"/>
    <property type="match status" value="1"/>
</dbReference>
<dbReference type="Pfam" id="PF00651">
    <property type="entry name" value="BTB"/>
    <property type="match status" value="1"/>
</dbReference>
<dbReference type="EMBL" id="QGMG01000983">
    <property type="protein sequence ID" value="TVY50854.1"/>
    <property type="molecule type" value="Genomic_DNA"/>
</dbReference>
<comment type="caution">
    <text evidence="2">The sequence shown here is derived from an EMBL/GenBank/DDBJ whole genome shotgun (WGS) entry which is preliminary data.</text>
</comment>
<evidence type="ECO:0000313" key="2">
    <source>
        <dbReference type="EMBL" id="TVY50854.1"/>
    </source>
</evidence>
<dbReference type="PANTHER" id="PTHR47843:SF2">
    <property type="entry name" value="BTB DOMAIN-CONTAINING PROTEIN"/>
    <property type="match status" value="1"/>
</dbReference>
<dbReference type="OrthoDB" id="194443at2759"/>
<evidence type="ECO:0000259" key="1">
    <source>
        <dbReference type="PROSITE" id="PS50097"/>
    </source>
</evidence>
<proteinExistence type="predicted"/>
<dbReference type="PROSITE" id="PS50097">
    <property type="entry name" value="BTB"/>
    <property type="match status" value="1"/>
</dbReference>
<name>A0A7D8YNI9_9HELO</name>
<accession>A0A7D8YNI9</accession>
<sequence>MSIRQRPADEFADDEPAAQRRRIENYHWPSTLPYYQPSPGRCESINIGLTYAQKVDSPIMQIRVGPQRKSFAVHKAMLTEAAEYFSNMFNGAFMEAREGAAEFPEDDPDAWEALVEWAYKGELPSLGKPTPETRFDGDATKGCWTRLKLCCLAEKYQMLLLHNLAIDSIIAFLRHSAPGPKLTWEVFETWCRYVYENTSVSAECEGLRRFISTFFSFSLHFSAAYTFPLNPNVCHDHFTGNMSDLACDIPDLSRDIFLEIRVNGDQHYAPWDCSSCRFHLHTGDIYKLECPASLNDLVELTRDDLESDVRYYLQSMALKGIFVCGVSPVANELGMPLQDVRSAFDYLVEEEKSASWVEPGDNLRLVPPTV</sequence>
<dbReference type="CDD" id="cd18186">
    <property type="entry name" value="BTB_POZ_ZBTB_KLHL-like"/>
    <property type="match status" value="1"/>
</dbReference>
<dbReference type="InterPro" id="IPR000210">
    <property type="entry name" value="BTB/POZ_dom"/>
</dbReference>
<dbReference type="AlphaFoldDB" id="A0A7D8YNI9"/>
<keyword evidence="3" id="KW-1185">Reference proteome</keyword>
<organism evidence="2 3">
    <name type="scientific">Lachnellula cervina</name>
    <dbReference type="NCBI Taxonomy" id="1316786"/>
    <lineage>
        <taxon>Eukaryota</taxon>
        <taxon>Fungi</taxon>
        <taxon>Dikarya</taxon>
        <taxon>Ascomycota</taxon>
        <taxon>Pezizomycotina</taxon>
        <taxon>Leotiomycetes</taxon>
        <taxon>Helotiales</taxon>
        <taxon>Lachnaceae</taxon>
        <taxon>Lachnellula</taxon>
    </lineage>
</organism>
<evidence type="ECO:0000313" key="3">
    <source>
        <dbReference type="Proteomes" id="UP000481288"/>
    </source>
</evidence>
<reference evidence="2 3" key="1">
    <citation type="submission" date="2018-05" db="EMBL/GenBank/DDBJ databases">
        <title>Whole genome sequencing for identification of molecular markers to develop diagnostic detection tools for the regulated plant pathogen Lachnellula willkommii.</title>
        <authorList>
            <person name="Giroux E."/>
            <person name="Bilodeau G."/>
        </authorList>
    </citation>
    <scope>NUCLEOTIDE SEQUENCE [LARGE SCALE GENOMIC DNA]</scope>
    <source>
        <strain evidence="2 3">CBS 625.97</strain>
    </source>
</reference>
<dbReference type="Proteomes" id="UP000481288">
    <property type="component" value="Unassembled WGS sequence"/>
</dbReference>
<dbReference type="SUPFAM" id="SSF54695">
    <property type="entry name" value="POZ domain"/>
    <property type="match status" value="1"/>
</dbReference>